<sequence length="63" mass="7455">MREHVMQTFSRRATGMQVDMGRTLESKALVLMILFFKFSCNGWSSHFSLDSYKLYPFLWINSL</sequence>
<protein>
    <submittedName>
        <fullName evidence="2">Uncharacterized protein</fullName>
    </submittedName>
</protein>
<accession>A0A915JIB8</accession>
<name>A0A915JIB8_ROMCU</name>
<dbReference type="Proteomes" id="UP000887565">
    <property type="component" value="Unplaced"/>
</dbReference>
<dbReference type="AlphaFoldDB" id="A0A915JIB8"/>
<proteinExistence type="predicted"/>
<evidence type="ECO:0000313" key="2">
    <source>
        <dbReference type="WBParaSite" id="nRc.2.0.1.t25836-RA"/>
    </source>
</evidence>
<evidence type="ECO:0000313" key="1">
    <source>
        <dbReference type="Proteomes" id="UP000887565"/>
    </source>
</evidence>
<keyword evidence="1" id="KW-1185">Reference proteome</keyword>
<organism evidence="1 2">
    <name type="scientific">Romanomermis culicivorax</name>
    <name type="common">Nematode worm</name>
    <dbReference type="NCBI Taxonomy" id="13658"/>
    <lineage>
        <taxon>Eukaryota</taxon>
        <taxon>Metazoa</taxon>
        <taxon>Ecdysozoa</taxon>
        <taxon>Nematoda</taxon>
        <taxon>Enoplea</taxon>
        <taxon>Dorylaimia</taxon>
        <taxon>Mermithida</taxon>
        <taxon>Mermithoidea</taxon>
        <taxon>Mermithidae</taxon>
        <taxon>Romanomermis</taxon>
    </lineage>
</organism>
<dbReference type="WBParaSite" id="nRc.2.0.1.t25836-RA">
    <property type="protein sequence ID" value="nRc.2.0.1.t25836-RA"/>
    <property type="gene ID" value="nRc.2.0.1.g25836"/>
</dbReference>
<reference evidence="2" key="1">
    <citation type="submission" date="2022-11" db="UniProtKB">
        <authorList>
            <consortium name="WormBaseParasite"/>
        </authorList>
    </citation>
    <scope>IDENTIFICATION</scope>
</reference>